<feature type="compositionally biased region" description="Basic and acidic residues" evidence="1">
    <location>
        <begin position="689"/>
        <end position="720"/>
    </location>
</feature>
<feature type="compositionally biased region" description="Low complexity" evidence="1">
    <location>
        <begin position="145"/>
        <end position="160"/>
    </location>
</feature>
<feature type="compositionally biased region" description="Polar residues" evidence="1">
    <location>
        <begin position="312"/>
        <end position="321"/>
    </location>
</feature>
<dbReference type="EMBL" id="CAJFCV020000001">
    <property type="protein sequence ID" value="CAG9090023.1"/>
    <property type="molecule type" value="Genomic_DNA"/>
</dbReference>
<name>A0A7I8XMQ5_BURXY</name>
<feature type="region of interest" description="Disordered" evidence="1">
    <location>
        <begin position="116"/>
        <end position="168"/>
    </location>
</feature>
<dbReference type="AlphaFoldDB" id="A0A7I8XMQ5"/>
<feature type="compositionally biased region" description="Polar residues" evidence="1">
    <location>
        <begin position="253"/>
        <end position="268"/>
    </location>
</feature>
<evidence type="ECO:0000313" key="2">
    <source>
        <dbReference type="EMBL" id="CAD5212212.1"/>
    </source>
</evidence>
<evidence type="ECO:0000313" key="3">
    <source>
        <dbReference type="Proteomes" id="UP000659654"/>
    </source>
</evidence>
<comment type="caution">
    <text evidence="2">The sequence shown here is derived from an EMBL/GenBank/DDBJ whole genome shotgun (WGS) entry which is preliminary data.</text>
</comment>
<accession>A0A7I8XMQ5</accession>
<feature type="compositionally biased region" description="Polar residues" evidence="1">
    <location>
        <begin position="128"/>
        <end position="144"/>
    </location>
</feature>
<reference evidence="2" key="1">
    <citation type="submission" date="2020-09" db="EMBL/GenBank/DDBJ databases">
        <authorList>
            <person name="Kikuchi T."/>
        </authorList>
    </citation>
    <scope>NUCLEOTIDE SEQUENCE</scope>
    <source>
        <strain evidence="2">Ka4C1</strain>
    </source>
</reference>
<sequence>MAKPALKCYAIDFDDLDGPPNGPRPPSNGFEATKTFKLPQAKCAKDGANGSNLSANGLYSSLPANTMKNDARISSNGGLNSNLRAGGKYNIGSKIGDKPRNEVKFGSVYDLQGSMDSRKTNYPFKPMNSRSSSYFNIAPTTTSKPLSQPSISPSTSNQSPPSSPGYLFQPIKRLEDVKTDKSPQAIRFSGSDAIVDDENNWKPRWKRDLKVDEREKTIKSLNGKDNTTSQRTLRSLLNDGSSVISKNEKNDDNSGFSTVNRKNMSVSGSKYDKKDVQRLGSLYDMRTAKFSPSISSTNSSMKSSVISKNVENSPTFGQKYSTEAKERSTGSNISQNRPTSIYSPSSVISKNDEKSKFFVQKDDNRLSNHFKNDNGLFNRPTSLYEPSNFSNFGVSSTNSSMDLTGKSSVIAKNGENLSPFSRNTEDRIVKDSKIDNFPSTKPSVIYEPSNLSNFSTLPAKLSMNQRVKDNFNDDSVNSNQDEIKFPKIQSIFNSYQSNAPRENKEEPVGKFTYKPFTSTYKPQLIKDDVFKSRSVEKKEDSEALFTLPKPFTFNDSLSSNSSKKSEKSTFNYQPVSLTSPKAIEHQDLQKRPSFAASSLKEATSIFNMSPLTSLTSYTSKFKPIRKNDSSNSVVGNEDPKKLRSDEEEGKNLMSSSPKTISEKSPNDRQKLIEESTNRLARRKSSCKCGGDRKIHQRWRNENCKHLGDLKQGEDRPKTEENEVNGNENDQKLTSQDEKSLKKPLASDVNQVRSKKIEKEESILPGVELDVDDVEEELKMQEEFDAQEEERY</sequence>
<feature type="region of interest" description="Disordered" evidence="1">
    <location>
        <begin position="622"/>
        <end position="754"/>
    </location>
</feature>
<feature type="compositionally biased region" description="Basic and acidic residues" evidence="1">
    <location>
        <begin position="728"/>
        <end position="740"/>
    </location>
</feature>
<dbReference type="Proteomes" id="UP000582659">
    <property type="component" value="Unassembled WGS sequence"/>
</dbReference>
<protein>
    <submittedName>
        <fullName evidence="2">(pine wood nematode) hypothetical protein</fullName>
    </submittedName>
</protein>
<proteinExistence type="predicted"/>
<evidence type="ECO:0000256" key="1">
    <source>
        <dbReference type="SAM" id="MobiDB-lite"/>
    </source>
</evidence>
<feature type="compositionally biased region" description="Polar residues" evidence="1">
    <location>
        <begin position="329"/>
        <end position="347"/>
    </location>
</feature>
<dbReference type="Proteomes" id="UP000659654">
    <property type="component" value="Unassembled WGS sequence"/>
</dbReference>
<organism evidence="2 3">
    <name type="scientific">Bursaphelenchus xylophilus</name>
    <name type="common">Pinewood nematode worm</name>
    <name type="synonym">Aphelenchoides xylophilus</name>
    <dbReference type="NCBI Taxonomy" id="6326"/>
    <lineage>
        <taxon>Eukaryota</taxon>
        <taxon>Metazoa</taxon>
        <taxon>Ecdysozoa</taxon>
        <taxon>Nematoda</taxon>
        <taxon>Chromadorea</taxon>
        <taxon>Rhabditida</taxon>
        <taxon>Tylenchina</taxon>
        <taxon>Tylenchomorpha</taxon>
        <taxon>Aphelenchoidea</taxon>
        <taxon>Aphelenchoididae</taxon>
        <taxon>Bursaphelenchus</taxon>
    </lineage>
</organism>
<dbReference type="EMBL" id="CAJFDI010000001">
    <property type="protein sequence ID" value="CAD5212212.1"/>
    <property type="molecule type" value="Genomic_DNA"/>
</dbReference>
<gene>
    <name evidence="2" type="ORF">BXYJ_LOCUS2807</name>
</gene>
<feature type="region of interest" description="Disordered" evidence="1">
    <location>
        <begin position="312"/>
        <end position="347"/>
    </location>
</feature>
<keyword evidence="3" id="KW-1185">Reference proteome</keyword>
<feature type="compositionally biased region" description="Basic and acidic residues" evidence="1">
    <location>
        <begin position="660"/>
        <end position="676"/>
    </location>
</feature>
<feature type="region of interest" description="Disordered" evidence="1">
    <location>
        <begin position="242"/>
        <end position="270"/>
    </location>
</feature>